<reference evidence="2" key="2">
    <citation type="journal article" date="2021" name="Microbiome">
        <title>Successional dynamics and alternative stable states in a saline activated sludge microbial community over 9 years.</title>
        <authorList>
            <person name="Wang Y."/>
            <person name="Ye J."/>
            <person name="Ju F."/>
            <person name="Liu L."/>
            <person name="Boyd J.A."/>
            <person name="Deng Y."/>
            <person name="Parks D.H."/>
            <person name="Jiang X."/>
            <person name="Yin X."/>
            <person name="Woodcroft B.J."/>
            <person name="Tyson G.W."/>
            <person name="Hugenholtz P."/>
            <person name="Polz M.F."/>
            <person name="Zhang T."/>
        </authorList>
    </citation>
    <scope>NUCLEOTIDE SEQUENCE</scope>
    <source>
        <strain evidence="2">HKST-UBA01</strain>
    </source>
</reference>
<accession>A0A956LVB4</accession>
<dbReference type="InterPro" id="IPR021471">
    <property type="entry name" value="DUF3124"/>
</dbReference>
<evidence type="ECO:0000256" key="1">
    <source>
        <dbReference type="SAM" id="MobiDB-lite"/>
    </source>
</evidence>
<sequence>MLGVGACSSEPSAESRPSSSIATEGADPGSEATHDLPAPVLGQTVYVPVYSHIYFHDEKRAINLTATLSVRNTDRQRPIAVTSVQYYGSNGDLVRRYLERDLVLAPMASREFVVEEDDTSGGAGASFLVEWHADSEVSEPVIESVMISATSAQGISFVSPGRVVQRYLAADQATE</sequence>
<name>A0A956LVB4_UNCEI</name>
<comment type="caution">
    <text evidence="2">The sequence shown here is derived from an EMBL/GenBank/DDBJ whole genome shotgun (WGS) entry which is preliminary data.</text>
</comment>
<evidence type="ECO:0000313" key="2">
    <source>
        <dbReference type="EMBL" id="MCA9726139.1"/>
    </source>
</evidence>
<dbReference type="AlphaFoldDB" id="A0A956LVB4"/>
<dbReference type="Pfam" id="PF11322">
    <property type="entry name" value="DUF3124"/>
    <property type="match status" value="1"/>
</dbReference>
<protein>
    <submittedName>
        <fullName evidence="2">DUF3124 domain-containing protein</fullName>
    </submittedName>
</protein>
<reference evidence="2" key="1">
    <citation type="submission" date="2020-04" db="EMBL/GenBank/DDBJ databases">
        <authorList>
            <person name="Zhang T."/>
        </authorList>
    </citation>
    <scope>NUCLEOTIDE SEQUENCE</scope>
    <source>
        <strain evidence="2">HKST-UBA01</strain>
    </source>
</reference>
<dbReference type="Proteomes" id="UP000697710">
    <property type="component" value="Unassembled WGS sequence"/>
</dbReference>
<dbReference type="EMBL" id="JAGQHR010000005">
    <property type="protein sequence ID" value="MCA9726139.1"/>
    <property type="molecule type" value="Genomic_DNA"/>
</dbReference>
<feature type="compositionally biased region" description="Low complexity" evidence="1">
    <location>
        <begin position="8"/>
        <end position="20"/>
    </location>
</feature>
<proteinExistence type="predicted"/>
<organism evidence="2 3">
    <name type="scientific">Eiseniibacteriota bacterium</name>
    <dbReference type="NCBI Taxonomy" id="2212470"/>
    <lineage>
        <taxon>Bacteria</taxon>
        <taxon>Candidatus Eiseniibacteriota</taxon>
    </lineage>
</organism>
<feature type="region of interest" description="Disordered" evidence="1">
    <location>
        <begin position="1"/>
        <end position="36"/>
    </location>
</feature>
<evidence type="ECO:0000313" key="3">
    <source>
        <dbReference type="Proteomes" id="UP000697710"/>
    </source>
</evidence>
<gene>
    <name evidence="2" type="ORF">KC729_00545</name>
</gene>